<feature type="coiled-coil region" evidence="1">
    <location>
        <begin position="962"/>
        <end position="1017"/>
    </location>
</feature>
<keyword evidence="1" id="KW-0175">Coiled coil</keyword>
<dbReference type="FunCoup" id="A0A7N4NTU8">
    <property type="interactions" value="142"/>
</dbReference>
<proteinExistence type="predicted"/>
<sequence length="1095" mass="128280">MSRTEERRAVVGMDLNIVPTARPVLFPVNINTTTPEASSVLQKRIRIAEKQSDILMNDLEMLGLGGQSFQTLSTIPLEDSENQKIIHPLQARVPYVEENNVLWKNCDSLVNRMCQLESTMQNLKAKISQLQIKKELNPQNSVVYLKDQLNALPEEYSPDLREMHMEVTHLHKQLRDVKEEGDKAQDEVQRLSAVLEIVAATELREQLSQEKNLRESLESQAAMLCRVQDMETTVELEREQVKALQQDCLTLRKNVKITQEQLHQEQQETAQLENECAKLRTELRSKDDIISQLLEDGKTLRLSFSQEHKENNCLKSELASFRETARKVQVLNDHLNKQCSDLSNKLQIVTMENVRLIADHQTILKAEQEKVTQKLQEQDLMLDVTKASIVKELQNVQNERTQLQKHLNALYLEHSKCSQKAKEMEKRTTMQKQLQECTIIRLRSEREVALKERKSLLEGRENLLKELKKTQSDIIQEKSKFEMELKKNKQEISALTSTLQSLEKENGQLMNWKTAMEHQKVISENHEHTQKQVEKVLGEITDSKNKLAYEKGKLQTKVKQLQKEINSLADTRSENEDLHKLNKALETKYAQANLELTETKINLQKTKAQMKKMQSILEKNEDDFSRAIKSSDVSSRERHKMRGHLEALEDREMSKIENFQRQLAEAKEDNCKVTIMLENVLASHSKMQGALEKVQMELGRRDSEISGFKKERLINQQTVQKLEEELNEWQSRVLFVEAQHNSELEPLHNALDVSREDNRKLALSLEQALGTNSQLQKMLDHIQEKLDSKEIEQQTLENYRERVAEESKVQAEMNAERIDSLKKQFQSERETSRKAAQRETNELRKALDDANSRSVEVSRANRELRQKVAELEKSLAGLKEKLKNQKAQIRHYLSSKAQNVQNMERMKQIETELRQMELIKDQYQKKNYEQSLSIQKFVTEMATLQREMHILAKSQHDYSARNKQQELRLEAERKIRQELEGRCQEMEEIIRHLRKCKEATEHKLKEASVESEQITANLEEAHRWFKSKFDGLQLELTKNRLQQFPQEDRWKEDLTFANRNSRYNRAPAQSILHRWETKQQLRYMNKKYQSEMDRK</sequence>
<feature type="coiled-coil region" evidence="1">
    <location>
        <begin position="544"/>
        <end position="623"/>
    </location>
</feature>
<feature type="coiled-coil region" evidence="1">
    <location>
        <begin position="386"/>
        <end position="413"/>
    </location>
</feature>
<feature type="coiled-coil region" evidence="1">
    <location>
        <begin position="765"/>
        <end position="926"/>
    </location>
</feature>
<reference evidence="2" key="2">
    <citation type="submission" date="2025-08" db="UniProtKB">
        <authorList>
            <consortium name="Ensembl"/>
        </authorList>
    </citation>
    <scope>IDENTIFICATION</scope>
</reference>
<dbReference type="InParanoid" id="A0A7N4NTU8"/>
<reference evidence="2 3" key="1">
    <citation type="journal article" date="2011" name="Proc. Natl. Acad. Sci. U.S.A.">
        <title>Genetic diversity and population structure of the endangered marsupial Sarcophilus harrisii (Tasmanian devil).</title>
        <authorList>
            <person name="Miller W."/>
            <person name="Hayes V.M."/>
            <person name="Ratan A."/>
            <person name="Petersen D.C."/>
            <person name="Wittekindt N.E."/>
            <person name="Miller J."/>
            <person name="Walenz B."/>
            <person name="Knight J."/>
            <person name="Qi J."/>
            <person name="Zhao F."/>
            <person name="Wang Q."/>
            <person name="Bedoya-Reina O.C."/>
            <person name="Katiyar N."/>
            <person name="Tomsho L.P."/>
            <person name="Kasson L.M."/>
            <person name="Hardie R.A."/>
            <person name="Woodbridge P."/>
            <person name="Tindall E.A."/>
            <person name="Bertelsen M.F."/>
            <person name="Dixon D."/>
            <person name="Pyecroft S."/>
            <person name="Helgen K.M."/>
            <person name="Lesk A.M."/>
            <person name="Pringle T.H."/>
            <person name="Patterson N."/>
            <person name="Zhang Y."/>
            <person name="Kreiss A."/>
            <person name="Woods G.M."/>
            <person name="Jones M.E."/>
            <person name="Schuster S.C."/>
        </authorList>
    </citation>
    <scope>NUCLEOTIDE SEQUENCE [LARGE SCALE GENOMIC DNA]</scope>
</reference>
<name>A0A7N4NTU8_SARHA</name>
<dbReference type="Proteomes" id="UP000007648">
    <property type="component" value="Unassembled WGS sequence"/>
</dbReference>
<evidence type="ECO:0000313" key="3">
    <source>
        <dbReference type="Proteomes" id="UP000007648"/>
    </source>
</evidence>
<dbReference type="PANTHER" id="PTHR35352:SF1">
    <property type="entry name" value="COILED-COIL DOMAIN-CONTAINING PROTEIN 150"/>
    <property type="match status" value="1"/>
</dbReference>
<feature type="coiled-coil region" evidence="1">
    <location>
        <begin position="712"/>
        <end position="739"/>
    </location>
</feature>
<dbReference type="Ensembl" id="ENSSHAT00000038223.1">
    <property type="protein sequence ID" value="ENSSHAP00000028221.1"/>
    <property type="gene ID" value="ENSSHAG00000016389.2"/>
</dbReference>
<dbReference type="PANTHER" id="PTHR35352">
    <property type="entry name" value="COILED-COIL DOMAIN-CONTAINING PROTEIN 150"/>
    <property type="match status" value="1"/>
</dbReference>
<keyword evidence="3" id="KW-1185">Reference proteome</keyword>
<dbReference type="GeneTree" id="ENSGT00390000005285"/>
<reference evidence="2" key="3">
    <citation type="submission" date="2025-09" db="UniProtKB">
        <authorList>
            <consortium name="Ensembl"/>
        </authorList>
    </citation>
    <scope>IDENTIFICATION</scope>
</reference>
<dbReference type="AlphaFoldDB" id="A0A7N4NTU8"/>
<organism evidence="2 3">
    <name type="scientific">Sarcophilus harrisii</name>
    <name type="common">Tasmanian devil</name>
    <name type="synonym">Sarcophilus laniarius</name>
    <dbReference type="NCBI Taxonomy" id="9305"/>
    <lineage>
        <taxon>Eukaryota</taxon>
        <taxon>Metazoa</taxon>
        <taxon>Chordata</taxon>
        <taxon>Craniata</taxon>
        <taxon>Vertebrata</taxon>
        <taxon>Euteleostomi</taxon>
        <taxon>Mammalia</taxon>
        <taxon>Metatheria</taxon>
        <taxon>Dasyuromorphia</taxon>
        <taxon>Dasyuridae</taxon>
        <taxon>Sarcophilus</taxon>
    </lineage>
</organism>
<accession>A0A7N4NTU8</accession>
<dbReference type="InterPro" id="IPR038807">
    <property type="entry name" value="CCDC150"/>
</dbReference>
<evidence type="ECO:0000313" key="2">
    <source>
        <dbReference type="Ensembl" id="ENSSHAP00000028221.1"/>
    </source>
</evidence>
<feature type="coiled-coil region" evidence="1">
    <location>
        <begin position="453"/>
        <end position="505"/>
    </location>
</feature>
<evidence type="ECO:0000256" key="1">
    <source>
        <dbReference type="SAM" id="Coils"/>
    </source>
</evidence>
<gene>
    <name evidence="2" type="primary">CCDC150</name>
</gene>
<protein>
    <submittedName>
        <fullName evidence="2">Coiled-coil domain containing 150</fullName>
    </submittedName>
</protein>
<feature type="coiled-coil region" evidence="1">
    <location>
        <begin position="160"/>
        <end position="289"/>
    </location>
</feature>